<accession>A0A5S4FY00</accession>
<dbReference type="PANTHER" id="PTHR43441">
    <property type="entry name" value="RIBOSOMAL-PROTEIN-SERINE ACETYLTRANSFERASE"/>
    <property type="match status" value="1"/>
</dbReference>
<keyword evidence="2" id="KW-0808">Transferase</keyword>
<dbReference type="InterPro" id="IPR051908">
    <property type="entry name" value="Ribosomal_N-acetyltransferase"/>
</dbReference>
<sequence>MLIDHFPLVGLRLTTPHLVLRLPTSEELSALADLAAEGIHDPDASPFIVRWTDAPPAEVARSVIHYHWRQLGAWTPRDWELNFTVFRGGTVVGQQNLAARDLAVTRQVRTSSWLGRRFQGQGIGTEMRAAVLHLAFAGLDADEALSGALEHNHASLAISRKLGYQPDGHHRQALDGKMLVEHRLCLTRASWERHRTIPVSIEGFASCLPYLGIDASTCR</sequence>
<dbReference type="EMBL" id="VCKY01000001">
    <property type="protein sequence ID" value="TMR25687.1"/>
    <property type="molecule type" value="Genomic_DNA"/>
</dbReference>
<feature type="domain" description="N-acetyltransferase" evidence="1">
    <location>
        <begin position="18"/>
        <end position="185"/>
    </location>
</feature>
<dbReference type="SUPFAM" id="SSF55729">
    <property type="entry name" value="Acyl-CoA N-acyltransferases (Nat)"/>
    <property type="match status" value="1"/>
</dbReference>
<dbReference type="GO" id="GO:1990189">
    <property type="term" value="F:protein N-terminal-serine acetyltransferase activity"/>
    <property type="evidence" value="ECO:0007669"/>
    <property type="project" value="TreeGrafter"/>
</dbReference>
<evidence type="ECO:0000313" key="2">
    <source>
        <dbReference type="EMBL" id="TMR25687.1"/>
    </source>
</evidence>
<name>A0A5S4FY00_9ACTN</name>
<reference evidence="2 3" key="1">
    <citation type="submission" date="2019-05" db="EMBL/GenBank/DDBJ databases">
        <title>Draft genome sequence of Nonomuraea turkmeniaca DSM 43926.</title>
        <authorList>
            <person name="Saricaoglu S."/>
            <person name="Isik K."/>
        </authorList>
    </citation>
    <scope>NUCLEOTIDE SEQUENCE [LARGE SCALE GENOMIC DNA]</scope>
    <source>
        <strain evidence="2 3">DSM 43926</strain>
    </source>
</reference>
<dbReference type="AlphaFoldDB" id="A0A5S4FY00"/>
<dbReference type="GO" id="GO:0005737">
    <property type="term" value="C:cytoplasm"/>
    <property type="evidence" value="ECO:0007669"/>
    <property type="project" value="TreeGrafter"/>
</dbReference>
<dbReference type="Pfam" id="PF13302">
    <property type="entry name" value="Acetyltransf_3"/>
    <property type="match status" value="1"/>
</dbReference>
<organism evidence="2 3">
    <name type="scientific">Nonomuraea turkmeniaca</name>
    <dbReference type="NCBI Taxonomy" id="103838"/>
    <lineage>
        <taxon>Bacteria</taxon>
        <taxon>Bacillati</taxon>
        <taxon>Actinomycetota</taxon>
        <taxon>Actinomycetes</taxon>
        <taxon>Streptosporangiales</taxon>
        <taxon>Streptosporangiaceae</taxon>
        <taxon>Nonomuraea</taxon>
    </lineage>
</organism>
<proteinExistence type="predicted"/>
<dbReference type="PROSITE" id="PS51186">
    <property type="entry name" value="GNAT"/>
    <property type="match status" value="1"/>
</dbReference>
<dbReference type="InterPro" id="IPR016181">
    <property type="entry name" value="Acyl_CoA_acyltransferase"/>
</dbReference>
<dbReference type="GO" id="GO:0008999">
    <property type="term" value="F:protein-N-terminal-alanine acetyltransferase activity"/>
    <property type="evidence" value="ECO:0007669"/>
    <property type="project" value="TreeGrafter"/>
</dbReference>
<dbReference type="PANTHER" id="PTHR43441:SF11">
    <property type="entry name" value="RIBOSOMAL-PROTEIN-SERINE ACETYLTRANSFERASE"/>
    <property type="match status" value="1"/>
</dbReference>
<dbReference type="InterPro" id="IPR000182">
    <property type="entry name" value="GNAT_dom"/>
</dbReference>
<keyword evidence="3" id="KW-1185">Reference proteome</keyword>
<evidence type="ECO:0000313" key="3">
    <source>
        <dbReference type="Proteomes" id="UP000309128"/>
    </source>
</evidence>
<dbReference type="Gene3D" id="3.40.630.30">
    <property type="match status" value="1"/>
</dbReference>
<gene>
    <name evidence="2" type="ORF">ETD86_00380</name>
</gene>
<dbReference type="OrthoDB" id="3466127at2"/>
<comment type="caution">
    <text evidence="2">The sequence shown here is derived from an EMBL/GenBank/DDBJ whole genome shotgun (WGS) entry which is preliminary data.</text>
</comment>
<evidence type="ECO:0000259" key="1">
    <source>
        <dbReference type="PROSITE" id="PS51186"/>
    </source>
</evidence>
<protein>
    <submittedName>
        <fullName evidence="2">GNAT family N-acetyltransferase</fullName>
    </submittedName>
</protein>
<dbReference type="Proteomes" id="UP000309128">
    <property type="component" value="Unassembled WGS sequence"/>
</dbReference>